<dbReference type="PANTHER" id="PTHR33325:SF11">
    <property type="entry name" value="COLD SHOCK DOMAIN-CONTAINING PROTEIN 4-LIKE"/>
    <property type="match status" value="1"/>
</dbReference>
<reference evidence="5" key="2">
    <citation type="submission" date="2025-08" db="UniProtKB">
        <authorList>
            <consortium name="RefSeq"/>
        </authorList>
    </citation>
    <scope>IDENTIFICATION</scope>
    <source>
        <tissue evidence="5">Leaf</tissue>
    </source>
</reference>
<feature type="region of interest" description="Disordered" evidence="2">
    <location>
        <begin position="247"/>
        <end position="267"/>
    </location>
</feature>
<evidence type="ECO:0000256" key="2">
    <source>
        <dbReference type="SAM" id="MobiDB-lite"/>
    </source>
</evidence>
<dbReference type="AlphaFoldDB" id="A0A9R0K8F0"/>
<evidence type="ECO:0000256" key="1">
    <source>
        <dbReference type="PROSITE-ProRule" id="PRU00047"/>
    </source>
</evidence>
<protein>
    <submittedName>
        <fullName evidence="5">Uncharacterized protein isoform X1</fullName>
    </submittedName>
</protein>
<dbReference type="KEGG" id="soe:110800506"/>
<evidence type="ECO:0000313" key="5">
    <source>
        <dbReference type="RefSeq" id="XP_021861503.2"/>
    </source>
</evidence>
<evidence type="ECO:0000313" key="4">
    <source>
        <dbReference type="Proteomes" id="UP000813463"/>
    </source>
</evidence>
<proteinExistence type="predicted"/>
<dbReference type="InterPro" id="IPR001878">
    <property type="entry name" value="Znf_CCHC"/>
</dbReference>
<keyword evidence="1" id="KW-0862">Zinc</keyword>
<name>A0A9R0K8F0_SPIOL</name>
<gene>
    <name evidence="5" type="primary">LOC110800506</name>
</gene>
<dbReference type="SUPFAM" id="SSF57756">
    <property type="entry name" value="Retrovirus zinc finger-like domains"/>
    <property type="match status" value="1"/>
</dbReference>
<dbReference type="PANTHER" id="PTHR33325">
    <property type="entry name" value="ZINC FINGER, CCHC-TYPE-RELATED"/>
    <property type="match status" value="1"/>
</dbReference>
<organism evidence="4 5">
    <name type="scientific">Spinacia oleracea</name>
    <name type="common">Spinach</name>
    <dbReference type="NCBI Taxonomy" id="3562"/>
    <lineage>
        <taxon>Eukaryota</taxon>
        <taxon>Viridiplantae</taxon>
        <taxon>Streptophyta</taxon>
        <taxon>Embryophyta</taxon>
        <taxon>Tracheophyta</taxon>
        <taxon>Spermatophyta</taxon>
        <taxon>Magnoliopsida</taxon>
        <taxon>eudicotyledons</taxon>
        <taxon>Gunneridae</taxon>
        <taxon>Pentapetalae</taxon>
        <taxon>Caryophyllales</taxon>
        <taxon>Chenopodiaceae</taxon>
        <taxon>Chenopodioideae</taxon>
        <taxon>Anserineae</taxon>
        <taxon>Spinacia</taxon>
    </lineage>
</organism>
<dbReference type="GeneID" id="110800506"/>
<dbReference type="RefSeq" id="XP_021861503.2">
    <property type="nucleotide sequence ID" value="XM_022005811.2"/>
</dbReference>
<dbReference type="GO" id="GO:0003676">
    <property type="term" value="F:nucleic acid binding"/>
    <property type="evidence" value="ECO:0007669"/>
    <property type="project" value="InterPro"/>
</dbReference>
<dbReference type="PROSITE" id="PS50158">
    <property type="entry name" value="ZF_CCHC"/>
    <property type="match status" value="1"/>
</dbReference>
<keyword evidence="1" id="KW-0479">Metal-binding</keyword>
<dbReference type="Proteomes" id="UP000813463">
    <property type="component" value="Chromosome 1"/>
</dbReference>
<dbReference type="GO" id="GO:0008270">
    <property type="term" value="F:zinc ion binding"/>
    <property type="evidence" value="ECO:0007669"/>
    <property type="project" value="UniProtKB-KW"/>
</dbReference>
<accession>A0A9R0K8F0</accession>
<dbReference type="InterPro" id="IPR036875">
    <property type="entry name" value="Znf_CCHC_sf"/>
</dbReference>
<feature type="domain" description="CCHC-type" evidence="3">
    <location>
        <begin position="277"/>
        <end position="290"/>
    </location>
</feature>
<evidence type="ECO:0000259" key="3">
    <source>
        <dbReference type="PROSITE" id="PS50158"/>
    </source>
</evidence>
<dbReference type="Gene3D" id="4.10.60.10">
    <property type="entry name" value="Zinc finger, CCHC-type"/>
    <property type="match status" value="1"/>
</dbReference>
<reference evidence="4" key="1">
    <citation type="journal article" date="2021" name="Nat. Commun.">
        <title>Genomic analyses provide insights into spinach domestication and the genetic basis of agronomic traits.</title>
        <authorList>
            <person name="Cai X."/>
            <person name="Sun X."/>
            <person name="Xu C."/>
            <person name="Sun H."/>
            <person name="Wang X."/>
            <person name="Ge C."/>
            <person name="Zhang Z."/>
            <person name="Wang Q."/>
            <person name="Fei Z."/>
            <person name="Jiao C."/>
            <person name="Wang Q."/>
        </authorList>
    </citation>
    <scope>NUCLEOTIDE SEQUENCE [LARGE SCALE GENOMIC DNA]</scope>
    <source>
        <strain evidence="4">cv. Varoflay</strain>
    </source>
</reference>
<dbReference type="SMART" id="SM00343">
    <property type="entry name" value="ZnF_C2HC"/>
    <property type="match status" value="1"/>
</dbReference>
<feature type="compositionally biased region" description="Basic and acidic residues" evidence="2">
    <location>
        <begin position="256"/>
        <end position="267"/>
    </location>
</feature>
<sequence length="345" mass="39040">MSNLAKLEIVPLDITGKNYLSWVLDAEIHLDAKGLGDTIKEGNKATCQDKAKAMIFLRHHLHEGLKTEYLRVKDPQILWSNLKERYDHQKTVIFPKALYDWLHLRLQDFKFVSEYNSAMFKITSQLKLFREKITVADMLVKTYSTFHANNVVLQTQYREKGFKKYSEFISCLLVAEQNNELLMYNHEARPTGSTPFPEANVGHPIMGKNQRIKTMPAAVVVVVVVANGEVVGVDVVLVDMAGRGSGGYYKSSHSHQKWDRKDGKSEKGKGDIVTSVCYRCGGKGHWSRVCHTPKHLVDLYQQSLKKKGKNVETNLVFEDGEGDFDSGDTTHLEVADFFTSPEGNN</sequence>
<keyword evidence="4" id="KW-1185">Reference proteome</keyword>
<keyword evidence="1" id="KW-0863">Zinc-finger</keyword>